<reference evidence="1 2" key="1">
    <citation type="submission" date="2016-12" db="EMBL/GenBank/DDBJ databases">
        <title>Study of bacterial adaptation to deep sea.</title>
        <authorList>
            <person name="Song J."/>
            <person name="Yoshizawa S."/>
            <person name="Kogure K."/>
        </authorList>
    </citation>
    <scope>NUCLEOTIDE SEQUENCE [LARGE SCALE GENOMIC DNA]</scope>
    <source>
        <strain evidence="1 2">SAORIC-165</strain>
    </source>
</reference>
<dbReference type="Proteomes" id="UP000239907">
    <property type="component" value="Unassembled WGS sequence"/>
</dbReference>
<evidence type="ECO:0000313" key="2">
    <source>
        <dbReference type="Proteomes" id="UP000239907"/>
    </source>
</evidence>
<sequence>MPDRSPEICGERNNLAPRRTKRLEALFYESLADPCFTGLIVQSFRSFRIFRGRSTSSSTSIFRVGKGNTESGTLKKL</sequence>
<gene>
    <name evidence="1" type="ORF">BSZ32_01625</name>
</gene>
<dbReference type="AlphaFoldDB" id="A0A2S7TYI4"/>
<evidence type="ECO:0000313" key="1">
    <source>
        <dbReference type="EMBL" id="PQJ27317.1"/>
    </source>
</evidence>
<comment type="caution">
    <text evidence="1">The sequence shown here is derived from an EMBL/GenBank/DDBJ whole genome shotgun (WGS) entry which is preliminary data.</text>
</comment>
<name>A0A2S7TYI4_9BACT</name>
<organism evidence="1 2">
    <name type="scientific">Rubritalea profundi</name>
    <dbReference type="NCBI Taxonomy" id="1658618"/>
    <lineage>
        <taxon>Bacteria</taxon>
        <taxon>Pseudomonadati</taxon>
        <taxon>Verrucomicrobiota</taxon>
        <taxon>Verrucomicrobiia</taxon>
        <taxon>Verrucomicrobiales</taxon>
        <taxon>Rubritaleaceae</taxon>
        <taxon>Rubritalea</taxon>
    </lineage>
</organism>
<accession>A0A2S7TYI4</accession>
<proteinExistence type="predicted"/>
<keyword evidence="2" id="KW-1185">Reference proteome</keyword>
<dbReference type="EMBL" id="MQWA01000001">
    <property type="protein sequence ID" value="PQJ27317.1"/>
    <property type="molecule type" value="Genomic_DNA"/>
</dbReference>
<protein>
    <submittedName>
        <fullName evidence="1">Uncharacterized protein</fullName>
    </submittedName>
</protein>